<dbReference type="EMBL" id="KZ302164">
    <property type="protein sequence ID" value="PFH46723.1"/>
    <property type="molecule type" value="Genomic_DNA"/>
</dbReference>
<dbReference type="PANTHER" id="PTHR28049:SF1">
    <property type="entry name" value="DSC E3 UBIQUITIN LIGASE COMPLEX SUBUNIT 3"/>
    <property type="match status" value="1"/>
</dbReference>
<dbReference type="InterPro" id="IPR045226">
    <property type="entry name" value="Dsc3"/>
</dbReference>
<dbReference type="PROSITE" id="PS50053">
    <property type="entry name" value="UBIQUITIN_2"/>
    <property type="match status" value="1"/>
</dbReference>
<evidence type="ECO:0000256" key="1">
    <source>
        <dbReference type="SAM" id="MobiDB-lite"/>
    </source>
</evidence>
<feature type="domain" description="Ubiquitin-like" evidence="3">
    <location>
        <begin position="35"/>
        <end position="87"/>
    </location>
</feature>
<dbReference type="Pfam" id="PF10302">
    <property type="entry name" value="Dsc3_N"/>
    <property type="match status" value="1"/>
</dbReference>
<protein>
    <recommendedName>
        <fullName evidence="3">Ubiquitin-like domain-containing protein</fullName>
    </recommendedName>
</protein>
<evidence type="ECO:0000256" key="2">
    <source>
        <dbReference type="SAM" id="Phobius"/>
    </source>
</evidence>
<accession>A0A2A9NGF0</accession>
<dbReference type="PANTHER" id="PTHR28049">
    <property type="entry name" value="TRANSMEMBRANE PROTEIN YOR223W"/>
    <property type="match status" value="1"/>
</dbReference>
<evidence type="ECO:0000259" key="3">
    <source>
        <dbReference type="PROSITE" id="PS50053"/>
    </source>
</evidence>
<dbReference type="GO" id="GO:0044695">
    <property type="term" value="C:Dsc E3 ubiquitin ligase complex"/>
    <property type="evidence" value="ECO:0007669"/>
    <property type="project" value="InterPro"/>
</dbReference>
<keyword evidence="2" id="KW-1133">Transmembrane helix</keyword>
<sequence length="290" mass="32868">MLSEKAKGKQRAVDPISTPSQQPVEQPQEELTKGIIIRFTDGALPDLLVTINRKDSARDMKKKIRQSRQELKDRRLRLIHSGQLLTDATHLFTHFASVKERQQKVDSDEPSSTLPTTAWMHCSVGPPLEPGEEENDDGRTQAGQIKPQRGFDRLASMGFSEADIANFRRQFHSRSLMNYLDLDFETEEEYDEYARSLEEQWIDSLDNSSTASLSQSSSSSVLQGIVVGFFFPILPFFFMRNQSSPVFWEDGSAQDPTPNVILSESMQMGLVVGFLVNLLFGLWRFVLDTT</sequence>
<keyword evidence="2" id="KW-0472">Membrane</keyword>
<dbReference type="OrthoDB" id="2556122at2759"/>
<feature type="transmembrane region" description="Helical" evidence="2">
    <location>
        <begin position="221"/>
        <end position="239"/>
    </location>
</feature>
<feature type="region of interest" description="Disordered" evidence="1">
    <location>
        <begin position="1"/>
        <end position="29"/>
    </location>
</feature>
<reference evidence="4 5" key="1">
    <citation type="submission" date="2014-02" db="EMBL/GenBank/DDBJ databases">
        <title>Transposable element dynamics among asymbiotic and ectomycorrhizal Amanita fungi.</title>
        <authorList>
            <consortium name="DOE Joint Genome Institute"/>
            <person name="Hess J."/>
            <person name="Skrede I."/>
            <person name="Wolfe B."/>
            <person name="LaButti K."/>
            <person name="Ohm R.A."/>
            <person name="Grigoriev I.V."/>
            <person name="Pringle A."/>
        </authorList>
    </citation>
    <scope>NUCLEOTIDE SEQUENCE [LARGE SCALE GENOMIC DNA]</scope>
    <source>
        <strain evidence="4 5">SKay4041</strain>
    </source>
</reference>
<evidence type="ECO:0000313" key="5">
    <source>
        <dbReference type="Proteomes" id="UP000242287"/>
    </source>
</evidence>
<keyword evidence="5" id="KW-1185">Reference proteome</keyword>
<organism evidence="4 5">
    <name type="scientific">Amanita thiersii Skay4041</name>
    <dbReference type="NCBI Taxonomy" id="703135"/>
    <lineage>
        <taxon>Eukaryota</taxon>
        <taxon>Fungi</taxon>
        <taxon>Dikarya</taxon>
        <taxon>Basidiomycota</taxon>
        <taxon>Agaricomycotina</taxon>
        <taxon>Agaricomycetes</taxon>
        <taxon>Agaricomycetidae</taxon>
        <taxon>Agaricales</taxon>
        <taxon>Pluteineae</taxon>
        <taxon>Amanitaceae</taxon>
        <taxon>Amanita</taxon>
    </lineage>
</organism>
<dbReference type="InterPro" id="IPR025390">
    <property type="entry name" value="Dsc3_C"/>
</dbReference>
<dbReference type="InterPro" id="IPR019413">
    <property type="entry name" value="Dsc3_ub-like_dom"/>
</dbReference>
<gene>
    <name evidence="4" type="ORF">AMATHDRAFT_77548</name>
</gene>
<dbReference type="Pfam" id="PF13373">
    <property type="entry name" value="Dsc3_C"/>
    <property type="match status" value="1"/>
</dbReference>
<dbReference type="InterPro" id="IPR029071">
    <property type="entry name" value="Ubiquitin-like_domsf"/>
</dbReference>
<name>A0A2A9NGF0_9AGAR</name>
<dbReference type="SUPFAM" id="SSF54236">
    <property type="entry name" value="Ubiquitin-like"/>
    <property type="match status" value="1"/>
</dbReference>
<feature type="region of interest" description="Disordered" evidence="1">
    <location>
        <begin position="126"/>
        <end position="145"/>
    </location>
</feature>
<feature type="transmembrane region" description="Helical" evidence="2">
    <location>
        <begin position="266"/>
        <end position="287"/>
    </location>
</feature>
<dbReference type="GO" id="GO:0005783">
    <property type="term" value="C:endoplasmic reticulum"/>
    <property type="evidence" value="ECO:0007669"/>
    <property type="project" value="TreeGrafter"/>
</dbReference>
<proteinExistence type="predicted"/>
<dbReference type="InterPro" id="IPR000626">
    <property type="entry name" value="Ubiquitin-like_dom"/>
</dbReference>
<dbReference type="Gene3D" id="3.10.20.90">
    <property type="entry name" value="Phosphatidylinositol 3-kinase Catalytic Subunit, Chain A, domain 1"/>
    <property type="match status" value="1"/>
</dbReference>
<keyword evidence="2" id="KW-0812">Transmembrane</keyword>
<dbReference type="Proteomes" id="UP000242287">
    <property type="component" value="Unassembled WGS sequence"/>
</dbReference>
<evidence type="ECO:0000313" key="4">
    <source>
        <dbReference type="EMBL" id="PFH46723.1"/>
    </source>
</evidence>
<dbReference type="AlphaFoldDB" id="A0A2A9NGF0"/>